<dbReference type="PANTHER" id="PTHR12619">
    <property type="entry name" value="RFX TRANSCRIPTION FACTOR FAMILY"/>
    <property type="match status" value="1"/>
</dbReference>
<dbReference type="PANTHER" id="PTHR12619:SF5">
    <property type="entry name" value="TRANSCRIPTION FACTOR RFX4"/>
    <property type="match status" value="1"/>
</dbReference>
<evidence type="ECO:0000256" key="2">
    <source>
        <dbReference type="SAM" id="MobiDB-lite"/>
    </source>
</evidence>
<dbReference type="Pfam" id="PF25340">
    <property type="entry name" value="BCD_RFX"/>
    <property type="match status" value="1"/>
</dbReference>
<dbReference type="InterPro" id="IPR036390">
    <property type="entry name" value="WH_DNA-bd_sf"/>
</dbReference>
<keyword evidence="1" id="KW-0238">DNA-binding</keyword>
<evidence type="ECO:0000313" key="5">
    <source>
        <dbReference type="RefSeq" id="XP_033459677.1"/>
    </source>
</evidence>
<reference evidence="5" key="1">
    <citation type="submission" date="2020-01" db="EMBL/GenBank/DDBJ databases">
        <authorList>
            <consortium name="DOE Joint Genome Institute"/>
            <person name="Haridas S."/>
            <person name="Albert R."/>
            <person name="Binder M."/>
            <person name="Bloem J."/>
            <person name="Labutti K."/>
            <person name="Salamov A."/>
            <person name="Andreopoulos B."/>
            <person name="Baker S.E."/>
            <person name="Barry K."/>
            <person name="Bills G."/>
            <person name="Bluhm B.H."/>
            <person name="Cannon C."/>
            <person name="Castanera R."/>
            <person name="Culley D.E."/>
            <person name="Daum C."/>
            <person name="Ezra D."/>
            <person name="Gonzalez J.B."/>
            <person name="Henrissat B."/>
            <person name="Kuo A."/>
            <person name="Liang C."/>
            <person name="Lipzen A."/>
            <person name="Lutzoni F."/>
            <person name="Magnuson J."/>
            <person name="Mondo S."/>
            <person name="Nolan M."/>
            <person name="Ohm R."/>
            <person name="Pangilinan J."/>
            <person name="Park H.-J."/>
            <person name="Ramirez L."/>
            <person name="Alfaro M."/>
            <person name="Sun H."/>
            <person name="Tritt A."/>
            <person name="Yoshinaga Y."/>
            <person name="Zwiers L.-H."/>
            <person name="Turgeon B.G."/>
            <person name="Goodwin S.B."/>
            <person name="Spatafora J.W."/>
            <person name="Crous P.W."/>
            <person name="Grigoriev I.V."/>
        </authorList>
    </citation>
    <scope>NUCLEOTIDE SEQUENCE</scope>
    <source>
        <strain evidence="5">CBS 342.82</strain>
    </source>
</reference>
<dbReference type="InterPro" id="IPR003150">
    <property type="entry name" value="DNA-bd_RFX"/>
</dbReference>
<dbReference type="OrthoDB" id="10056949at2759"/>
<dbReference type="PROSITE" id="PS51526">
    <property type="entry name" value="RFX_DBD"/>
    <property type="match status" value="1"/>
</dbReference>
<keyword evidence="4" id="KW-1185">Reference proteome</keyword>
<feature type="compositionally biased region" description="Low complexity" evidence="2">
    <location>
        <begin position="824"/>
        <end position="834"/>
    </location>
</feature>
<dbReference type="GeneID" id="54357467"/>
<dbReference type="FunFam" id="1.10.10.10:FF:000119">
    <property type="entry name" value="DNA damage and replication checkpoint protein"/>
    <property type="match status" value="1"/>
</dbReference>
<dbReference type="InterPro" id="IPR057321">
    <property type="entry name" value="RFX1-4/6/8-like_BCD"/>
</dbReference>
<feature type="compositionally biased region" description="Low complexity" evidence="2">
    <location>
        <begin position="45"/>
        <end position="56"/>
    </location>
</feature>
<evidence type="ECO:0000259" key="3">
    <source>
        <dbReference type="PROSITE" id="PS51526"/>
    </source>
</evidence>
<dbReference type="Proteomes" id="UP000504637">
    <property type="component" value="Unplaced"/>
</dbReference>
<evidence type="ECO:0000313" key="4">
    <source>
        <dbReference type="Proteomes" id="UP000504637"/>
    </source>
</evidence>
<name>A0A6J3M3N9_9PEZI</name>
<organism evidence="5">
    <name type="scientific">Dissoconium aciculare CBS 342.82</name>
    <dbReference type="NCBI Taxonomy" id="1314786"/>
    <lineage>
        <taxon>Eukaryota</taxon>
        <taxon>Fungi</taxon>
        <taxon>Dikarya</taxon>
        <taxon>Ascomycota</taxon>
        <taxon>Pezizomycotina</taxon>
        <taxon>Dothideomycetes</taxon>
        <taxon>Dothideomycetidae</taxon>
        <taxon>Mycosphaerellales</taxon>
        <taxon>Dissoconiaceae</taxon>
        <taxon>Dissoconium</taxon>
    </lineage>
</organism>
<feature type="region of interest" description="Disordered" evidence="2">
    <location>
        <begin position="1"/>
        <end position="56"/>
    </location>
</feature>
<dbReference type="InterPro" id="IPR039779">
    <property type="entry name" value="RFX-like"/>
</dbReference>
<dbReference type="InterPro" id="IPR036388">
    <property type="entry name" value="WH-like_DNA-bd_sf"/>
</dbReference>
<dbReference type="SUPFAM" id="SSF46785">
    <property type="entry name" value="Winged helix' DNA-binding domain"/>
    <property type="match status" value="1"/>
</dbReference>
<feature type="domain" description="RFX-type winged-helix" evidence="3">
    <location>
        <begin position="220"/>
        <end position="296"/>
    </location>
</feature>
<proteinExistence type="predicted"/>
<accession>A0A6J3M3N9</accession>
<feature type="region of interest" description="Disordered" evidence="2">
    <location>
        <begin position="824"/>
        <end position="848"/>
    </location>
</feature>
<protein>
    <recommendedName>
        <fullName evidence="3">RFX-type winged-helix domain-containing protein</fullName>
    </recommendedName>
</protein>
<reference evidence="5" key="2">
    <citation type="submission" date="2020-04" db="EMBL/GenBank/DDBJ databases">
        <authorList>
            <consortium name="NCBI Genome Project"/>
        </authorList>
    </citation>
    <scope>NUCLEOTIDE SEQUENCE</scope>
    <source>
        <strain evidence="5">CBS 342.82</strain>
    </source>
</reference>
<feature type="region of interest" description="Disordered" evidence="2">
    <location>
        <begin position="880"/>
        <end position="900"/>
    </location>
</feature>
<feature type="compositionally biased region" description="Polar residues" evidence="2">
    <location>
        <begin position="756"/>
        <end position="766"/>
    </location>
</feature>
<sequence>MAADRLQPGKSSTPRTQSDATRHRGINLMLSMSAHHSQRPDSRASTTSVTTQQDDSLLQSLSQDSKPVQLPFTTQGPEAALLQYQASIAPAPHMMQYSQAPMQNMGQRMALAHAQPHPHPLQMQQSAYDGSFLQQDLSQADLSQQDMAFVHMRMGSAPIPMAMDLHEEKRKKGSAVTATNDKELREMLSRNEGRPLKDVAQEVIQKERTPMAEKTKQLFAMLWLRAVCKPAKTSVPRNRVYSQYANRCGTERVVPLNPASFGKLVRVIFPGIQTRRLGVRGESKYHYVDLALGEEQITALQSSWQNLGQSMDGRQSAMSNHSNQLDFNNIPRLQADAGFSAVDTSFDTTGLFPSTPRGPASQSKTFVYPQSRGMQAGTAEASTYSRTLRFPSSNMPAFEGNDPVDLPSIQPYLPPRTDIDTAEALSALYRTHCISLIDSIRFCKEKQFFRLYMSFHGTLTVPVQKLFTHPNVAPWIEQCDLVMYRTMIRFVSRLTLQAAPVRVINTLSNISASLHDHIAKTFATHPTHVIEAKVKPATVFAGLLYRLIRVNQSAHAAANLLTIDQNREQMWHEWATMVNPKRVMEAELPDCGYEEVHRIMTTEMRNLLEPLQAPALQDDASLYSFDQDTNVFGSFLPTQNTQTRTGSSQVSTENVLDRWSTFLMSLPGRFPNASARTVLHCISAVGTAALRDITIMSGLSYGHWWVLKIFVDEMALWMAEMGGFLEPSGSGAPNAVVNGGGNVISAFQSPALDAGNNGTRSNTGSRLGSADHDQSARNPFTTDTTSSTQQTQQQQLQQYPSQNQHQLQQQQQQQQQMQQASRLQQQQQQRQQQQNANHDFVHQQQQQFQAALQQQQQQQSQQQQQQQFPTLHFASQPILTKQQPQQQQPEADIDDSGIGLSLMDDEDALQELSKFNASAAAASALGHVHHSHHALNALADMSC</sequence>
<dbReference type="Gene3D" id="1.10.10.10">
    <property type="entry name" value="Winged helix-like DNA-binding domain superfamily/Winged helix DNA-binding domain"/>
    <property type="match status" value="1"/>
</dbReference>
<feature type="compositionally biased region" description="Low complexity" evidence="2">
    <location>
        <begin position="789"/>
        <end position="810"/>
    </location>
</feature>
<feature type="region of interest" description="Disordered" evidence="2">
    <location>
        <begin position="751"/>
        <end position="810"/>
    </location>
</feature>
<feature type="compositionally biased region" description="Polar residues" evidence="2">
    <location>
        <begin position="776"/>
        <end position="788"/>
    </location>
</feature>
<feature type="compositionally biased region" description="Polar residues" evidence="2">
    <location>
        <begin position="9"/>
        <end position="19"/>
    </location>
</feature>
<dbReference type="GO" id="GO:0000978">
    <property type="term" value="F:RNA polymerase II cis-regulatory region sequence-specific DNA binding"/>
    <property type="evidence" value="ECO:0007669"/>
    <property type="project" value="TreeGrafter"/>
</dbReference>
<reference evidence="5" key="3">
    <citation type="submission" date="2025-08" db="UniProtKB">
        <authorList>
            <consortium name="RefSeq"/>
        </authorList>
    </citation>
    <scope>IDENTIFICATION</scope>
    <source>
        <strain evidence="5">CBS 342.82</strain>
    </source>
</reference>
<dbReference type="Pfam" id="PF02257">
    <property type="entry name" value="RFX_DNA_binding"/>
    <property type="match status" value="1"/>
</dbReference>
<dbReference type="RefSeq" id="XP_033459677.1">
    <property type="nucleotide sequence ID" value="XM_033599668.1"/>
</dbReference>
<evidence type="ECO:0000256" key="1">
    <source>
        <dbReference type="ARBA" id="ARBA00023125"/>
    </source>
</evidence>
<gene>
    <name evidence="5" type="ORF">K489DRAFT_213002</name>
</gene>
<dbReference type="AlphaFoldDB" id="A0A6J3M3N9"/>
<dbReference type="GO" id="GO:0000981">
    <property type="term" value="F:DNA-binding transcription factor activity, RNA polymerase II-specific"/>
    <property type="evidence" value="ECO:0007669"/>
    <property type="project" value="TreeGrafter"/>
</dbReference>